<dbReference type="InterPro" id="IPR001647">
    <property type="entry name" value="HTH_TetR"/>
</dbReference>
<name>A0A542XG32_9MICO</name>
<dbReference type="PANTHER" id="PTHR30055:SF151">
    <property type="entry name" value="TRANSCRIPTIONAL REGULATORY PROTEIN"/>
    <property type="match status" value="1"/>
</dbReference>
<dbReference type="GO" id="GO:0003700">
    <property type="term" value="F:DNA-binding transcription factor activity"/>
    <property type="evidence" value="ECO:0007669"/>
    <property type="project" value="TreeGrafter"/>
</dbReference>
<sequence>MQRSGTRRRQGRPTSAVLTRAAIGQAALRQIDAAGYAAMTMKALAADLGVAPSALYNHVRGKHDLLRLVQDALMEQVDVSAFDDQPLRAAVADWARSYRDVFAAHPQVIQHISVLPVTDAPRTLDRYEAVAAALAAGGVPPEQVVPVIVAFESFIYGSALDVGAPADIFEAGSADRSHPQFTAAVAAQHAATDDPAEEAFELGLGALLALVPA</sequence>
<dbReference type="AlphaFoldDB" id="A0A542XG32"/>
<dbReference type="InterPro" id="IPR036271">
    <property type="entry name" value="Tet_transcr_reg_TetR-rel_C_sf"/>
</dbReference>
<evidence type="ECO:0000313" key="7">
    <source>
        <dbReference type="Proteomes" id="UP000318336"/>
    </source>
</evidence>
<protein>
    <submittedName>
        <fullName evidence="6">TetR family transcriptional regulator</fullName>
    </submittedName>
</protein>
<evidence type="ECO:0000256" key="1">
    <source>
        <dbReference type="ARBA" id="ARBA00023015"/>
    </source>
</evidence>
<dbReference type="InterPro" id="IPR050109">
    <property type="entry name" value="HTH-type_TetR-like_transc_reg"/>
</dbReference>
<dbReference type="Pfam" id="PF00440">
    <property type="entry name" value="TetR_N"/>
    <property type="match status" value="1"/>
</dbReference>
<dbReference type="SUPFAM" id="SSF46689">
    <property type="entry name" value="Homeodomain-like"/>
    <property type="match status" value="1"/>
</dbReference>
<keyword evidence="2 4" id="KW-0238">DNA-binding</keyword>
<dbReference type="Pfam" id="PF02909">
    <property type="entry name" value="TetR_C_1"/>
    <property type="match status" value="1"/>
</dbReference>
<dbReference type="EMBL" id="VFOK01000001">
    <property type="protein sequence ID" value="TQL34778.1"/>
    <property type="molecule type" value="Genomic_DNA"/>
</dbReference>
<dbReference type="InterPro" id="IPR004111">
    <property type="entry name" value="Repressor_TetR_C"/>
</dbReference>
<dbReference type="PANTHER" id="PTHR30055">
    <property type="entry name" value="HTH-TYPE TRANSCRIPTIONAL REGULATOR RUTR"/>
    <property type="match status" value="1"/>
</dbReference>
<keyword evidence="1" id="KW-0805">Transcription regulation</keyword>
<dbReference type="PROSITE" id="PS50977">
    <property type="entry name" value="HTH_TETR_2"/>
    <property type="match status" value="1"/>
</dbReference>
<evidence type="ECO:0000313" key="6">
    <source>
        <dbReference type="EMBL" id="TQL34778.1"/>
    </source>
</evidence>
<organism evidence="6 7">
    <name type="scientific">Barrientosiimonas humi</name>
    <dbReference type="NCBI Taxonomy" id="999931"/>
    <lineage>
        <taxon>Bacteria</taxon>
        <taxon>Bacillati</taxon>
        <taxon>Actinomycetota</taxon>
        <taxon>Actinomycetes</taxon>
        <taxon>Micrococcales</taxon>
        <taxon>Dermacoccaceae</taxon>
        <taxon>Barrientosiimonas</taxon>
    </lineage>
</organism>
<proteinExistence type="predicted"/>
<gene>
    <name evidence="6" type="ORF">FB554_2957</name>
</gene>
<evidence type="ECO:0000256" key="3">
    <source>
        <dbReference type="ARBA" id="ARBA00023163"/>
    </source>
</evidence>
<keyword evidence="3" id="KW-0804">Transcription</keyword>
<keyword evidence="7" id="KW-1185">Reference proteome</keyword>
<accession>A0A542XG32</accession>
<dbReference type="InterPro" id="IPR001387">
    <property type="entry name" value="Cro/C1-type_HTH"/>
</dbReference>
<dbReference type="InterPro" id="IPR009057">
    <property type="entry name" value="Homeodomain-like_sf"/>
</dbReference>
<feature type="domain" description="HTH tetR-type" evidence="5">
    <location>
        <begin position="17"/>
        <end position="77"/>
    </location>
</feature>
<comment type="caution">
    <text evidence="6">The sequence shown here is derived from an EMBL/GenBank/DDBJ whole genome shotgun (WGS) entry which is preliminary data.</text>
</comment>
<dbReference type="SUPFAM" id="SSF48498">
    <property type="entry name" value="Tetracyclin repressor-like, C-terminal domain"/>
    <property type="match status" value="1"/>
</dbReference>
<evidence type="ECO:0000256" key="2">
    <source>
        <dbReference type="ARBA" id="ARBA00023125"/>
    </source>
</evidence>
<dbReference type="GO" id="GO:0045892">
    <property type="term" value="P:negative regulation of DNA-templated transcription"/>
    <property type="evidence" value="ECO:0007669"/>
    <property type="project" value="InterPro"/>
</dbReference>
<dbReference type="Gene3D" id="1.10.357.10">
    <property type="entry name" value="Tetracycline Repressor, domain 2"/>
    <property type="match status" value="1"/>
</dbReference>
<evidence type="ECO:0000256" key="4">
    <source>
        <dbReference type="PROSITE-ProRule" id="PRU00335"/>
    </source>
</evidence>
<dbReference type="Proteomes" id="UP000318336">
    <property type="component" value="Unassembled WGS sequence"/>
</dbReference>
<reference evidence="6 7" key="1">
    <citation type="submission" date="2019-06" db="EMBL/GenBank/DDBJ databases">
        <title>Sequencing the genomes of 1000 actinobacteria strains.</title>
        <authorList>
            <person name="Klenk H.-P."/>
        </authorList>
    </citation>
    <scope>NUCLEOTIDE SEQUENCE [LARGE SCALE GENOMIC DNA]</scope>
    <source>
        <strain evidence="6 7">DSM 24617</strain>
    </source>
</reference>
<dbReference type="CDD" id="cd00093">
    <property type="entry name" value="HTH_XRE"/>
    <property type="match status" value="1"/>
</dbReference>
<evidence type="ECO:0000259" key="5">
    <source>
        <dbReference type="PROSITE" id="PS50977"/>
    </source>
</evidence>
<dbReference type="GO" id="GO:0000976">
    <property type="term" value="F:transcription cis-regulatory region binding"/>
    <property type="evidence" value="ECO:0007669"/>
    <property type="project" value="TreeGrafter"/>
</dbReference>
<feature type="DNA-binding region" description="H-T-H motif" evidence="4">
    <location>
        <begin position="40"/>
        <end position="59"/>
    </location>
</feature>